<dbReference type="AlphaFoldDB" id="A0A8H3ELP5"/>
<organism evidence="9 10">
    <name type="scientific">Heterodermia speciosa</name>
    <dbReference type="NCBI Taxonomy" id="116794"/>
    <lineage>
        <taxon>Eukaryota</taxon>
        <taxon>Fungi</taxon>
        <taxon>Dikarya</taxon>
        <taxon>Ascomycota</taxon>
        <taxon>Pezizomycotina</taxon>
        <taxon>Lecanoromycetes</taxon>
        <taxon>OSLEUM clade</taxon>
        <taxon>Lecanoromycetidae</taxon>
        <taxon>Caliciales</taxon>
        <taxon>Physciaceae</taxon>
        <taxon>Heterodermia</taxon>
    </lineage>
</organism>
<dbReference type="Gene3D" id="3.90.1750.10">
    <property type="entry name" value="Hect, E3 ligase catalytic domains"/>
    <property type="match status" value="1"/>
</dbReference>
<dbReference type="Gene3D" id="3.30.2160.10">
    <property type="entry name" value="Hect, E3 ligase catalytic domain"/>
    <property type="match status" value="1"/>
</dbReference>
<feature type="domain" description="HECT" evidence="8">
    <location>
        <begin position="699"/>
        <end position="1045"/>
    </location>
</feature>
<feature type="compositionally biased region" description="Basic and acidic residues" evidence="7">
    <location>
        <begin position="57"/>
        <end position="76"/>
    </location>
</feature>
<name>A0A8H3ELP5_9LECA</name>
<keyword evidence="10" id="KW-1185">Reference proteome</keyword>
<comment type="caution">
    <text evidence="9">The sequence shown here is derived from an EMBL/GenBank/DDBJ whole genome shotgun (WGS) entry which is preliminary data.</text>
</comment>
<feature type="region of interest" description="Disordered" evidence="7">
    <location>
        <begin position="175"/>
        <end position="196"/>
    </location>
</feature>
<dbReference type="EMBL" id="CAJPDS010000005">
    <property type="protein sequence ID" value="CAF9907514.1"/>
    <property type="molecule type" value="Genomic_DNA"/>
</dbReference>
<dbReference type="Gene3D" id="3.30.2410.10">
    <property type="entry name" value="Hect, E3 ligase catalytic domain"/>
    <property type="match status" value="1"/>
</dbReference>
<dbReference type="GO" id="GO:0016567">
    <property type="term" value="P:protein ubiquitination"/>
    <property type="evidence" value="ECO:0007669"/>
    <property type="project" value="TreeGrafter"/>
</dbReference>
<dbReference type="InterPro" id="IPR050409">
    <property type="entry name" value="E3_ubiq-protein_ligase"/>
</dbReference>
<dbReference type="GO" id="GO:0061630">
    <property type="term" value="F:ubiquitin protein ligase activity"/>
    <property type="evidence" value="ECO:0007669"/>
    <property type="project" value="UniProtKB-EC"/>
</dbReference>
<dbReference type="EC" id="2.3.2.26" evidence="3"/>
<dbReference type="Proteomes" id="UP000664521">
    <property type="component" value="Unassembled WGS sequence"/>
</dbReference>
<keyword evidence="4" id="KW-0808">Transferase</keyword>
<reference evidence="9" key="1">
    <citation type="submission" date="2021-03" db="EMBL/GenBank/DDBJ databases">
        <authorList>
            <person name="Tagirdzhanova G."/>
        </authorList>
    </citation>
    <scope>NUCLEOTIDE SEQUENCE</scope>
</reference>
<dbReference type="SMART" id="SM00119">
    <property type="entry name" value="HECTc"/>
    <property type="match status" value="1"/>
</dbReference>
<evidence type="ECO:0000256" key="1">
    <source>
        <dbReference type="ARBA" id="ARBA00000885"/>
    </source>
</evidence>
<sequence>MDKSPENMTALECIETLKILHNISTGSERKKKKQKRTRKSVSFHQSDNITRQLGDSESSRTSDERELGPGEIHDLPNTDVQGSLEQPPTTQSRVDMSSFTQRLFDTEPFEALHTVSVLTESSDRIPWLSIEPEECEDALDGEILERASSCMKGAGRMVKSPAEPVNAVLDSAAFESEPDTVNSPSSQTSFGHSDPSKIRVKDPEYLSHFTLENIEAIKEAITEHGLRGLFDDQDYLRSIGRPSMPMKLAAFQHGPTNEGGRTLAFATQSIVHVLGSVDHLLSSFRAPPYAWGEAYNQSTSTIEYEPENSARRTLFSIGSFAQTWDAFSQLKQVDSHPANILPSLRMSLLKAERLRFTYHYPMYSLNVPELRGSVSGNRKVPGSLDLADIIHLVNTVLAALVASVPFCNPDDWDVIRKFRSEGRVVTSNHSRDKVTSNPLRDIVNTQMFDLVDALEDDMILSLTRQLIRVALSHYRRGRWAYDQIVPDIDQEEPIFGIDENLFDSWMEHRAVDDQNNGTATHQQYISPTMSRVHSYCTVLELLRTVMLKEWDGKAQIPENGLVAGAAGCLQALYRNAEKAGLEAGDFYTPFLVERLDLMETAKQWIADPVDRSLVHLFSYSFLFPPTYLLAYFRAANHATMFKAYESSFLANRLLTEMTFPGSQVNRKRLDKTLKSFFVLEVSRSNVLTDALNQLWKRERREMLKPIRVRIGAQEGEEGEDHGGVQQEFIRIAIGEAMKADYGLFLTDAETRMSWFQPGTLEPPYKFELLGLLVSLAVYNGLTLPFTFPLALYRKLLGEPVTQLEHIEDGWPVLAKGLNDLLEWDDGDVEDVFMRTYVFSTDTPAGTSSINMELDPGKSPEVPPGMLGKRAQMEAPMVNNKNRHQYVDDYVLWLTHRSIEIEYTSFEKGFFTCLDRKAVSLFDPASLKLLVEGNQEIDVDALEKTAAYDGYSAAEPLIRDFWQIVRSFPPEQVRSLLEFVTASDRVPFDGIHSIDFLIQKNGDDDARLPSSATCFGRLLLPAYSSKEKMEERLRSAIENSQGFGTA</sequence>
<dbReference type="SUPFAM" id="SSF56204">
    <property type="entry name" value="Hect, E3 ligase catalytic domain"/>
    <property type="match status" value="1"/>
</dbReference>
<keyword evidence="5 6" id="KW-0833">Ubl conjugation pathway</keyword>
<evidence type="ECO:0000256" key="3">
    <source>
        <dbReference type="ARBA" id="ARBA00012485"/>
    </source>
</evidence>
<feature type="compositionally biased region" description="Polar residues" evidence="7">
    <location>
        <begin position="78"/>
        <end position="94"/>
    </location>
</feature>
<dbReference type="FunFam" id="3.30.2410.10:FF:000003">
    <property type="entry name" value="probable E3 ubiquitin-protein ligase HERC4 isoform X1"/>
    <property type="match status" value="1"/>
</dbReference>
<comment type="catalytic activity">
    <reaction evidence="1">
        <text>S-ubiquitinyl-[E2 ubiquitin-conjugating enzyme]-L-cysteine + [acceptor protein]-L-lysine = [E2 ubiquitin-conjugating enzyme]-L-cysteine + N(6)-ubiquitinyl-[acceptor protein]-L-lysine.</text>
        <dbReference type="EC" id="2.3.2.26"/>
    </reaction>
</comment>
<feature type="compositionally biased region" description="Basic residues" evidence="7">
    <location>
        <begin position="29"/>
        <end position="41"/>
    </location>
</feature>
<dbReference type="Pfam" id="PF00632">
    <property type="entry name" value="HECT"/>
    <property type="match status" value="1"/>
</dbReference>
<proteinExistence type="predicted"/>
<evidence type="ECO:0000256" key="7">
    <source>
        <dbReference type="SAM" id="MobiDB-lite"/>
    </source>
</evidence>
<evidence type="ECO:0000256" key="2">
    <source>
        <dbReference type="ARBA" id="ARBA00004906"/>
    </source>
</evidence>
<dbReference type="InterPro" id="IPR035983">
    <property type="entry name" value="Hect_E3_ubiquitin_ligase"/>
</dbReference>
<accession>A0A8H3ELP5</accession>
<comment type="pathway">
    <text evidence="2">Protein modification; protein ubiquitination.</text>
</comment>
<dbReference type="OrthoDB" id="5981550at2759"/>
<protein>
    <recommendedName>
        <fullName evidence="3">HECT-type E3 ubiquitin transferase</fullName>
        <ecNumber evidence="3">2.3.2.26</ecNumber>
    </recommendedName>
</protein>
<evidence type="ECO:0000256" key="4">
    <source>
        <dbReference type="ARBA" id="ARBA00022679"/>
    </source>
</evidence>
<feature type="compositionally biased region" description="Polar residues" evidence="7">
    <location>
        <begin position="179"/>
        <end position="191"/>
    </location>
</feature>
<evidence type="ECO:0000313" key="10">
    <source>
        <dbReference type="Proteomes" id="UP000664521"/>
    </source>
</evidence>
<dbReference type="PANTHER" id="PTHR11254:SF444">
    <property type="entry name" value="HECT DOMAIN CONTAINING UBIQUITIN LIGASE"/>
    <property type="match status" value="1"/>
</dbReference>
<dbReference type="InterPro" id="IPR000569">
    <property type="entry name" value="HECT_dom"/>
</dbReference>
<gene>
    <name evidence="9" type="ORF">HETSPECPRED_007151</name>
</gene>
<evidence type="ECO:0000256" key="6">
    <source>
        <dbReference type="PROSITE-ProRule" id="PRU00104"/>
    </source>
</evidence>
<evidence type="ECO:0000313" key="9">
    <source>
        <dbReference type="EMBL" id="CAF9907514.1"/>
    </source>
</evidence>
<dbReference type="PANTHER" id="PTHR11254">
    <property type="entry name" value="HECT DOMAIN UBIQUITIN-PROTEIN LIGASE"/>
    <property type="match status" value="1"/>
</dbReference>
<dbReference type="GO" id="GO:0006511">
    <property type="term" value="P:ubiquitin-dependent protein catabolic process"/>
    <property type="evidence" value="ECO:0007669"/>
    <property type="project" value="TreeGrafter"/>
</dbReference>
<feature type="compositionally biased region" description="Polar residues" evidence="7">
    <location>
        <begin position="42"/>
        <end position="53"/>
    </location>
</feature>
<evidence type="ECO:0000259" key="8">
    <source>
        <dbReference type="PROSITE" id="PS50237"/>
    </source>
</evidence>
<feature type="active site" description="Glycyl thioester intermediate" evidence="6">
    <location>
        <position position="1013"/>
    </location>
</feature>
<dbReference type="PROSITE" id="PS50237">
    <property type="entry name" value="HECT"/>
    <property type="match status" value="1"/>
</dbReference>
<dbReference type="GO" id="GO:0005737">
    <property type="term" value="C:cytoplasm"/>
    <property type="evidence" value="ECO:0007669"/>
    <property type="project" value="TreeGrafter"/>
</dbReference>
<evidence type="ECO:0000256" key="5">
    <source>
        <dbReference type="ARBA" id="ARBA00022786"/>
    </source>
</evidence>
<feature type="region of interest" description="Disordered" evidence="7">
    <location>
        <begin position="23"/>
        <end position="94"/>
    </location>
</feature>